<organism evidence="13 14">
    <name type="scientific">Aplysia californica</name>
    <name type="common">California sea hare</name>
    <dbReference type="NCBI Taxonomy" id="6500"/>
    <lineage>
        <taxon>Eukaryota</taxon>
        <taxon>Metazoa</taxon>
        <taxon>Spiralia</taxon>
        <taxon>Lophotrochozoa</taxon>
        <taxon>Mollusca</taxon>
        <taxon>Gastropoda</taxon>
        <taxon>Heterobranchia</taxon>
        <taxon>Euthyneura</taxon>
        <taxon>Tectipleura</taxon>
        <taxon>Aplysiida</taxon>
        <taxon>Aplysioidea</taxon>
        <taxon>Aplysiidae</taxon>
        <taxon>Aplysia</taxon>
    </lineage>
</organism>
<feature type="compositionally biased region" description="Polar residues" evidence="10">
    <location>
        <begin position="453"/>
        <end position="462"/>
    </location>
</feature>
<dbReference type="PRINTS" id="PR00237">
    <property type="entry name" value="GPCRRHODOPSN"/>
</dbReference>
<feature type="compositionally biased region" description="Polar residues" evidence="10">
    <location>
        <begin position="383"/>
        <end position="396"/>
    </location>
</feature>
<feature type="transmembrane region" description="Helical" evidence="11">
    <location>
        <begin position="185"/>
        <end position="208"/>
    </location>
</feature>
<evidence type="ECO:0000256" key="7">
    <source>
        <dbReference type="ARBA" id="ARBA00023170"/>
    </source>
</evidence>
<feature type="region of interest" description="Disordered" evidence="10">
    <location>
        <begin position="590"/>
        <end position="649"/>
    </location>
</feature>
<feature type="compositionally biased region" description="Polar residues" evidence="10">
    <location>
        <begin position="230"/>
        <end position="240"/>
    </location>
</feature>
<dbReference type="CDD" id="cd00637">
    <property type="entry name" value="7tm_classA_rhodopsin-like"/>
    <property type="match status" value="1"/>
</dbReference>
<dbReference type="InterPro" id="IPR017452">
    <property type="entry name" value="GPCR_Rhodpsn_7TM"/>
</dbReference>
<sequence length="1110" mass="122097">MSSTSTTPTTEANDYSSQMGSAEAPLEGAILTVICLTAITANVSLWLVVLTTRDLRTESNVLILSLSFADLLVSTVSMPITVATILTARWQFSQLTCTAIGYLNMITFTASVQSLGVISVNRYMKICRPNKFADIYTFRNVLLMCVGVWLLSGALSLPPLFGWGVYDYLPYTSLCFCDWSTSLSYATFMIAACFFLPCTAMMICYVSILRTFFQSKRTLQAFAVTNGDAHSSKVSGQVSEGSEGASRSVVSAEPPKTCPERVKSSKCTKVILEHSPETAAALKRMEAPDDDSKWSNHASVPSNTTAIINHRGIENENGSKRTLHSSGHSKKITFGLESKMEYKNEEDDVVFVEVTSGLTDQQNENVEAPLHPDKRHKNDSDRSTGLYSKVNAVNSSLDEKSVEASRESSSDLIPSSPKRLPSRRGSTASSSRHNSASEPPSGPGSDRQRSDKTSFQPSTQFLNIDLEKETSTDVGYKSVSEVDEKTGEVTAVEPCSPIPIIDCLCGQCDEKDCGFLFESGARSSSEGNPSDHSIKSAAAAWVQSVPGSCGDENRGEKTEKRHPHVFPEADPAFQPEMHKQRNDVIEAGKENEQDAEEFSCSDQAVRHAASSRESSPIGQHLLPDDDTSQENKTSPEKPTALENHAPLDNRSFTLRPFSEFETDLHLNGSIHSCPQLKRTPDFQLDQGIRESRKSVTERENQYPLLNNLNRQAVISPGTTKSSVSQVDRYNKPTVDAPTRQRQVFISRGNTSIPGALNNLSSIPEHLHSSTSHLHFSGSDKQHHNIPATSSSLPSLCTDRYYPPVSTSGWDKSENALSFVNVYATSQWSRIKQTFRDVSFLESHKIQPNNVPAHTGLNKHFVPRLMKSVSKPSSNDRDAKVTSTNRDQIMPRHPGSKRNPFIHIHLTRPDSDGGNTDGVQKQDKHQRVSIGKQNGTLLRVGEAEAERGGGEGGVGRVVGGIELGGAGGAIVEGIGRGWRLTKKKFLAPPGPIPKKRTMSRSDRRRREEYQLSASLLVVIVIFIICWFPYCVSMFVSLMSPSSSTRALDMTSILLGYLNSCVNPIVYGLMNRRFKAGYRRLFARLRCGRNHLLKIRNRVWPSQTGTSPSHNS</sequence>
<feature type="transmembrane region" description="Helical" evidence="11">
    <location>
        <begin position="1008"/>
        <end position="1028"/>
    </location>
</feature>
<feature type="domain" description="G-protein coupled receptors family 1 profile" evidence="12">
    <location>
        <begin position="995"/>
        <end position="1065"/>
    </location>
</feature>
<dbReference type="InterPro" id="IPR000276">
    <property type="entry name" value="GPCR_Rhodpsn"/>
</dbReference>
<name>A0ABM1W2D3_APLCA</name>
<evidence type="ECO:0000313" key="13">
    <source>
        <dbReference type="Proteomes" id="UP000694888"/>
    </source>
</evidence>
<feature type="transmembrane region" description="Helical" evidence="11">
    <location>
        <begin position="99"/>
        <end position="120"/>
    </location>
</feature>
<feature type="domain" description="G-protein coupled receptors family 1 profile" evidence="12">
    <location>
        <begin position="41"/>
        <end position="217"/>
    </location>
</feature>
<dbReference type="PROSITE" id="PS50262">
    <property type="entry name" value="G_PROTEIN_RECEP_F1_2"/>
    <property type="match status" value="2"/>
</dbReference>
<keyword evidence="3 9" id="KW-0812">Transmembrane</keyword>
<feature type="region of interest" description="Disordered" evidence="10">
    <location>
        <begin position="867"/>
        <end position="901"/>
    </location>
</feature>
<feature type="compositionally biased region" description="Basic and acidic residues" evidence="10">
    <location>
        <begin position="370"/>
        <end position="382"/>
    </location>
</feature>
<feature type="compositionally biased region" description="Low complexity" evidence="10">
    <location>
        <begin position="426"/>
        <end position="439"/>
    </location>
</feature>
<evidence type="ECO:0000256" key="5">
    <source>
        <dbReference type="ARBA" id="ARBA00023040"/>
    </source>
</evidence>
<proteinExistence type="inferred from homology"/>
<dbReference type="GeneID" id="101847155"/>
<evidence type="ECO:0000256" key="9">
    <source>
        <dbReference type="RuleBase" id="RU000688"/>
    </source>
</evidence>
<evidence type="ECO:0000256" key="2">
    <source>
        <dbReference type="ARBA" id="ARBA00022475"/>
    </source>
</evidence>
<keyword evidence="13" id="KW-1185">Reference proteome</keyword>
<keyword evidence="7 9" id="KW-0675">Receptor</keyword>
<evidence type="ECO:0000259" key="12">
    <source>
        <dbReference type="PROSITE" id="PS50262"/>
    </source>
</evidence>
<evidence type="ECO:0000256" key="8">
    <source>
        <dbReference type="ARBA" id="ARBA00023224"/>
    </source>
</evidence>
<feature type="region of interest" description="Disordered" evidence="10">
    <location>
        <begin position="769"/>
        <end position="789"/>
    </location>
</feature>
<feature type="transmembrane region" description="Helical" evidence="11">
    <location>
        <begin position="141"/>
        <end position="165"/>
    </location>
</feature>
<dbReference type="SUPFAM" id="SSF81321">
    <property type="entry name" value="Family A G protein-coupled receptor-like"/>
    <property type="match status" value="2"/>
</dbReference>
<feature type="region of interest" description="Disordered" evidence="10">
    <location>
        <begin position="907"/>
        <end position="926"/>
    </location>
</feature>
<keyword evidence="5 9" id="KW-0297">G-protein coupled receptor</keyword>
<feature type="region of interest" description="Disordered" evidence="10">
    <location>
        <begin position="356"/>
        <end position="474"/>
    </location>
</feature>
<comment type="similarity">
    <text evidence="9">Belongs to the G-protein coupled receptor 1 family.</text>
</comment>
<feature type="transmembrane region" description="Helical" evidence="11">
    <location>
        <begin position="1048"/>
        <end position="1068"/>
    </location>
</feature>
<dbReference type="Proteomes" id="UP000694888">
    <property type="component" value="Unplaced"/>
</dbReference>
<feature type="transmembrane region" description="Helical" evidence="11">
    <location>
        <begin position="29"/>
        <end position="49"/>
    </location>
</feature>
<accession>A0ABM1W2D3</accession>
<evidence type="ECO:0000313" key="14">
    <source>
        <dbReference type="RefSeq" id="XP_035828826.1"/>
    </source>
</evidence>
<keyword evidence="2" id="KW-1003">Cell membrane</keyword>
<dbReference type="PANTHER" id="PTHR22752">
    <property type="entry name" value="G PROTEIN-COUPLED RECEPTOR"/>
    <property type="match status" value="1"/>
</dbReference>
<keyword evidence="4 11" id="KW-1133">Transmembrane helix</keyword>
<keyword evidence="8 9" id="KW-0807">Transducer</keyword>
<evidence type="ECO:0000256" key="10">
    <source>
        <dbReference type="SAM" id="MobiDB-lite"/>
    </source>
</evidence>
<evidence type="ECO:0000256" key="4">
    <source>
        <dbReference type="ARBA" id="ARBA00022989"/>
    </source>
</evidence>
<feature type="compositionally biased region" description="Polar residues" evidence="10">
    <location>
        <begin position="356"/>
        <end position="365"/>
    </location>
</feature>
<keyword evidence="6 11" id="KW-0472">Membrane</keyword>
<evidence type="ECO:0000256" key="3">
    <source>
        <dbReference type="ARBA" id="ARBA00022692"/>
    </source>
</evidence>
<feature type="transmembrane region" description="Helical" evidence="11">
    <location>
        <begin position="61"/>
        <end position="87"/>
    </location>
</feature>
<gene>
    <name evidence="14" type="primary">LOC101847155</name>
</gene>
<protein>
    <submittedName>
        <fullName evidence="14">Uncharacterized protein LOC101847155</fullName>
    </submittedName>
</protein>
<dbReference type="RefSeq" id="XP_035828826.1">
    <property type="nucleotide sequence ID" value="XM_035972933.1"/>
</dbReference>
<evidence type="ECO:0000256" key="1">
    <source>
        <dbReference type="ARBA" id="ARBA00004651"/>
    </source>
</evidence>
<dbReference type="PANTHER" id="PTHR22752:SF14">
    <property type="entry name" value="G-PROTEIN COUPLED RECEPTORS FAMILY 1 PROFILE DOMAIN-CONTAINING PROTEIN"/>
    <property type="match status" value="1"/>
</dbReference>
<reference evidence="14" key="1">
    <citation type="submission" date="2025-08" db="UniProtKB">
        <authorList>
            <consortium name="RefSeq"/>
        </authorList>
    </citation>
    <scope>IDENTIFICATION</scope>
</reference>
<feature type="region of interest" description="Disordered" evidence="10">
    <location>
        <begin position="230"/>
        <end position="257"/>
    </location>
</feature>
<comment type="subcellular location">
    <subcellularLocation>
        <location evidence="1">Cell membrane</location>
        <topology evidence="1">Multi-pass membrane protein</topology>
    </subcellularLocation>
</comment>
<evidence type="ECO:0000256" key="11">
    <source>
        <dbReference type="SAM" id="Phobius"/>
    </source>
</evidence>
<dbReference type="Pfam" id="PF00001">
    <property type="entry name" value="7tm_1"/>
    <property type="match status" value="2"/>
</dbReference>
<dbReference type="PROSITE" id="PS00237">
    <property type="entry name" value="G_PROTEIN_RECEP_F1_1"/>
    <property type="match status" value="1"/>
</dbReference>
<feature type="compositionally biased region" description="Basic and acidic residues" evidence="10">
    <location>
        <begin position="397"/>
        <end position="409"/>
    </location>
</feature>
<feature type="region of interest" description="Disordered" evidence="10">
    <location>
        <begin position="545"/>
        <end position="576"/>
    </location>
</feature>
<evidence type="ECO:0000256" key="6">
    <source>
        <dbReference type="ARBA" id="ARBA00023136"/>
    </source>
</evidence>
<dbReference type="Gene3D" id="1.20.1070.10">
    <property type="entry name" value="Rhodopsin 7-helix transmembrane proteins"/>
    <property type="match status" value="2"/>
</dbReference>